<dbReference type="InterPro" id="IPR050209">
    <property type="entry name" value="Rab_GTPases_membrane_traffic"/>
</dbReference>
<dbReference type="InterPro" id="IPR027417">
    <property type="entry name" value="P-loop_NTPase"/>
</dbReference>
<dbReference type="PROSITE" id="PS51421">
    <property type="entry name" value="RAS"/>
    <property type="match status" value="1"/>
</dbReference>
<dbReference type="SUPFAM" id="SSF52540">
    <property type="entry name" value="P-loop containing nucleoside triphosphate hydrolases"/>
    <property type="match status" value="1"/>
</dbReference>
<protein>
    <submittedName>
        <fullName evidence="1">Ras-related protein RABA1f</fullName>
    </submittedName>
</protein>
<name>A0AAW2WT80_9LAMI</name>
<dbReference type="GO" id="GO:0005525">
    <property type="term" value="F:GTP binding"/>
    <property type="evidence" value="ECO:0007669"/>
    <property type="project" value="InterPro"/>
</dbReference>
<dbReference type="SMART" id="SM00175">
    <property type="entry name" value="RAB"/>
    <property type="match status" value="1"/>
</dbReference>
<dbReference type="AlphaFoldDB" id="A0AAW2WT80"/>
<proteinExistence type="predicted"/>
<dbReference type="PANTHER" id="PTHR47979">
    <property type="entry name" value="DRAB11-RELATED"/>
    <property type="match status" value="1"/>
</dbReference>
<evidence type="ECO:0000313" key="1">
    <source>
        <dbReference type="EMBL" id="KAL0443911.1"/>
    </source>
</evidence>
<dbReference type="PRINTS" id="PR00449">
    <property type="entry name" value="RASTRNSFRMNG"/>
</dbReference>
<comment type="caution">
    <text evidence="1">The sequence shown here is derived from an EMBL/GenBank/DDBJ whole genome shotgun (WGS) entry which is preliminary data.</text>
</comment>
<sequence length="124" mass="13713">MMLRHATFENLERWLKELRDHTDSSIVIMLIGNKADLRHLRAVATEDAQAFAERESMFFMETSALESMNVESSFSEVLTQIYNAVKKKALEAGDDSANLPKGQTINIGSKDDVSAVKKGGCCSA</sequence>
<gene>
    <name evidence="1" type="ORF">Slati_2113800</name>
</gene>
<accession>A0AAW2WT80</accession>
<dbReference type="EMBL" id="JACGWN010000007">
    <property type="protein sequence ID" value="KAL0443911.1"/>
    <property type="molecule type" value="Genomic_DNA"/>
</dbReference>
<reference evidence="1" key="2">
    <citation type="journal article" date="2024" name="Plant">
        <title>Genomic evolution and insights into agronomic trait innovations of Sesamum species.</title>
        <authorList>
            <person name="Miao H."/>
            <person name="Wang L."/>
            <person name="Qu L."/>
            <person name="Liu H."/>
            <person name="Sun Y."/>
            <person name="Le M."/>
            <person name="Wang Q."/>
            <person name="Wei S."/>
            <person name="Zheng Y."/>
            <person name="Lin W."/>
            <person name="Duan Y."/>
            <person name="Cao H."/>
            <person name="Xiong S."/>
            <person name="Wang X."/>
            <person name="Wei L."/>
            <person name="Li C."/>
            <person name="Ma Q."/>
            <person name="Ju M."/>
            <person name="Zhao R."/>
            <person name="Li G."/>
            <person name="Mu C."/>
            <person name="Tian Q."/>
            <person name="Mei H."/>
            <person name="Zhang T."/>
            <person name="Gao T."/>
            <person name="Zhang H."/>
        </authorList>
    </citation>
    <scope>NUCLEOTIDE SEQUENCE</scope>
    <source>
        <strain evidence="1">KEN1</strain>
    </source>
</reference>
<dbReference type="GO" id="GO:0003924">
    <property type="term" value="F:GTPase activity"/>
    <property type="evidence" value="ECO:0007669"/>
    <property type="project" value="InterPro"/>
</dbReference>
<dbReference type="InterPro" id="IPR001806">
    <property type="entry name" value="Small_GTPase"/>
</dbReference>
<dbReference type="Gene3D" id="3.40.50.300">
    <property type="entry name" value="P-loop containing nucleotide triphosphate hydrolases"/>
    <property type="match status" value="1"/>
</dbReference>
<reference evidence="1" key="1">
    <citation type="submission" date="2020-06" db="EMBL/GenBank/DDBJ databases">
        <authorList>
            <person name="Li T."/>
            <person name="Hu X."/>
            <person name="Zhang T."/>
            <person name="Song X."/>
            <person name="Zhang H."/>
            <person name="Dai N."/>
            <person name="Sheng W."/>
            <person name="Hou X."/>
            <person name="Wei L."/>
        </authorList>
    </citation>
    <scope>NUCLEOTIDE SEQUENCE</scope>
    <source>
        <strain evidence="1">KEN1</strain>
        <tissue evidence="1">Leaf</tissue>
    </source>
</reference>
<organism evidence="1">
    <name type="scientific">Sesamum latifolium</name>
    <dbReference type="NCBI Taxonomy" id="2727402"/>
    <lineage>
        <taxon>Eukaryota</taxon>
        <taxon>Viridiplantae</taxon>
        <taxon>Streptophyta</taxon>
        <taxon>Embryophyta</taxon>
        <taxon>Tracheophyta</taxon>
        <taxon>Spermatophyta</taxon>
        <taxon>Magnoliopsida</taxon>
        <taxon>eudicotyledons</taxon>
        <taxon>Gunneridae</taxon>
        <taxon>Pentapetalae</taxon>
        <taxon>asterids</taxon>
        <taxon>lamiids</taxon>
        <taxon>Lamiales</taxon>
        <taxon>Pedaliaceae</taxon>
        <taxon>Sesamum</taxon>
    </lineage>
</organism>
<dbReference type="Pfam" id="PF00071">
    <property type="entry name" value="Ras"/>
    <property type="match status" value="1"/>
</dbReference>
<dbReference type="PROSITE" id="PS51419">
    <property type="entry name" value="RAB"/>
    <property type="match status" value="1"/>
</dbReference>
<dbReference type="SMART" id="SM00173">
    <property type="entry name" value="RAS"/>
    <property type="match status" value="1"/>
</dbReference>